<dbReference type="Gene3D" id="3.30.1330.80">
    <property type="entry name" value="Hypothetical protein, similar to alpha- acetolactate decarboxylase, domain 2"/>
    <property type="match status" value="1"/>
</dbReference>
<comment type="caution">
    <text evidence="2">The sequence shown here is derived from an EMBL/GenBank/DDBJ whole genome shotgun (WGS) entry which is preliminary data.</text>
</comment>
<dbReference type="Pfam" id="PF03479">
    <property type="entry name" value="PCC"/>
    <property type="match status" value="1"/>
</dbReference>
<dbReference type="Proteomes" id="UP000628669">
    <property type="component" value="Unassembled WGS sequence"/>
</dbReference>
<protein>
    <submittedName>
        <fullName evidence="2">DNA-binding protein</fullName>
    </submittedName>
</protein>
<dbReference type="PROSITE" id="PS51742">
    <property type="entry name" value="PPC"/>
    <property type="match status" value="1"/>
</dbReference>
<accession>A0ABS1FVY6</accession>
<dbReference type="InterPro" id="IPR005175">
    <property type="entry name" value="PPC_dom"/>
</dbReference>
<dbReference type="PANTHER" id="PTHR34988">
    <property type="entry name" value="PROTEIN, PUTATIVE-RELATED"/>
    <property type="match status" value="1"/>
</dbReference>
<feature type="domain" description="PPC" evidence="1">
    <location>
        <begin position="14"/>
        <end position="152"/>
    </location>
</feature>
<keyword evidence="2" id="KW-0238">DNA-binding</keyword>
<evidence type="ECO:0000313" key="3">
    <source>
        <dbReference type="Proteomes" id="UP000628669"/>
    </source>
</evidence>
<evidence type="ECO:0000313" key="2">
    <source>
        <dbReference type="EMBL" id="MBK1896564.1"/>
    </source>
</evidence>
<dbReference type="RefSeq" id="WP_200246140.1">
    <property type="nucleotide sequence ID" value="NZ_JAENHK010000010.1"/>
</dbReference>
<reference evidence="3" key="1">
    <citation type="submission" date="2021-01" db="EMBL/GenBank/DDBJ databases">
        <title>Genome public.</title>
        <authorList>
            <person name="Liu C."/>
            <person name="Sun Q."/>
        </authorList>
    </citation>
    <scope>NUCLEOTIDE SEQUENCE [LARGE SCALE GENOMIC DNA]</scope>
    <source>
        <strain evidence="3">YIM B02567</strain>
    </source>
</reference>
<gene>
    <name evidence="2" type="ORF">JHL15_12430</name>
</gene>
<dbReference type="PANTHER" id="PTHR34988:SF1">
    <property type="entry name" value="DNA-BINDING PROTEIN"/>
    <property type="match status" value="1"/>
</dbReference>
<dbReference type="EMBL" id="JAENHK010000010">
    <property type="protein sequence ID" value="MBK1896564.1"/>
    <property type="molecule type" value="Genomic_DNA"/>
</dbReference>
<dbReference type="SUPFAM" id="SSF117856">
    <property type="entry name" value="AF0104/ALDC/Ptd012-like"/>
    <property type="match status" value="1"/>
</dbReference>
<name>A0ABS1FVY6_9FLAO</name>
<evidence type="ECO:0000259" key="1">
    <source>
        <dbReference type="PROSITE" id="PS51742"/>
    </source>
</evidence>
<sequence length="152" mass="17383">MNSQIVTGNLWTAHKIENYYIVRLQDRANVIEALKDFITYEHIKCGKISGVGIVKEMTLRFLDPTVKKYLYTHLNNPIDVQDISGCISEFEGNIELSLNATMDWKNETTLSGHLMTAIVYGCTEFLFYALNNEEDLAEKELNLCTTSFWSSN</sequence>
<keyword evidence="3" id="KW-1185">Reference proteome</keyword>
<dbReference type="CDD" id="cd11378">
    <property type="entry name" value="DUF296"/>
    <property type="match status" value="1"/>
</dbReference>
<dbReference type="GO" id="GO:0003677">
    <property type="term" value="F:DNA binding"/>
    <property type="evidence" value="ECO:0007669"/>
    <property type="project" value="UniProtKB-KW"/>
</dbReference>
<proteinExistence type="predicted"/>
<organism evidence="2 3">
    <name type="scientific">Chryseobacterium paridis</name>
    <dbReference type="NCBI Taxonomy" id="2800328"/>
    <lineage>
        <taxon>Bacteria</taxon>
        <taxon>Pseudomonadati</taxon>
        <taxon>Bacteroidota</taxon>
        <taxon>Flavobacteriia</taxon>
        <taxon>Flavobacteriales</taxon>
        <taxon>Weeksellaceae</taxon>
        <taxon>Chryseobacterium group</taxon>
        <taxon>Chryseobacterium</taxon>
    </lineage>
</organism>